<dbReference type="Gene3D" id="3.40.50.300">
    <property type="entry name" value="P-loop containing nucleotide triphosphate hydrolases"/>
    <property type="match status" value="1"/>
</dbReference>
<evidence type="ECO:0000256" key="2">
    <source>
        <dbReference type="ARBA" id="ARBA00022737"/>
    </source>
</evidence>
<dbReference type="Pfam" id="PF25873">
    <property type="entry name" value="WHD_MalT"/>
    <property type="match status" value="1"/>
</dbReference>
<dbReference type="Gene3D" id="1.10.10.10">
    <property type="entry name" value="Winged helix-like DNA-binding domain superfamily/Winged helix DNA-binding domain"/>
    <property type="match status" value="1"/>
</dbReference>
<dbReference type="GO" id="GO:0006355">
    <property type="term" value="P:regulation of DNA-templated transcription"/>
    <property type="evidence" value="ECO:0007669"/>
    <property type="project" value="InterPro"/>
</dbReference>
<evidence type="ECO:0000259" key="5">
    <source>
        <dbReference type="SMART" id="SM01043"/>
    </source>
</evidence>
<dbReference type="Pfam" id="PF00486">
    <property type="entry name" value="Trans_reg_C"/>
    <property type="match status" value="1"/>
</dbReference>
<reference evidence="6 7" key="1">
    <citation type="journal article" date="2016" name="Nat. Commun.">
        <title>Thousands of microbial genomes shed light on interconnected biogeochemical processes in an aquifer system.</title>
        <authorList>
            <person name="Anantharaman K."/>
            <person name="Brown C.T."/>
            <person name="Hug L.A."/>
            <person name="Sharon I."/>
            <person name="Castelle C.J."/>
            <person name="Probst A.J."/>
            <person name="Thomas B.C."/>
            <person name="Singh A."/>
            <person name="Wilkins M.J."/>
            <person name="Karaoz U."/>
            <person name="Brodie E.L."/>
            <person name="Williams K.H."/>
            <person name="Hubbard S.S."/>
            <person name="Banfield J.F."/>
        </authorList>
    </citation>
    <scope>NUCLEOTIDE SEQUENCE [LARGE SCALE GENOMIC DNA]</scope>
</reference>
<dbReference type="STRING" id="1817760.A2151_00600"/>
<proteinExistence type="inferred from homology"/>
<dbReference type="GO" id="GO:0003677">
    <property type="term" value="F:DNA binding"/>
    <property type="evidence" value="ECO:0007669"/>
    <property type="project" value="UniProtKB-KW"/>
</dbReference>
<comment type="similarity">
    <text evidence="1">Belongs to the AfsR/DnrI/RedD regulatory family.</text>
</comment>
<evidence type="ECO:0000256" key="3">
    <source>
        <dbReference type="ARBA" id="ARBA00023125"/>
    </source>
</evidence>
<sequence>MKPQRKRSPKKNSPALAKITRPELPEVLQRTRLFQRLDRGQKRKVVWIAGPPGAGKTTLAASYLQRRRLRNLWYQIDAGDADPATFFHYLGMAAKTAAPQRRRPLPHLTPEYRKGLDIFTRHFFQELYARLKPPFAIVLDNYQELPEDSRVHALIRDGLEYLPNGGRVIVLSRSEPPAAYARFQAGNAFEVLGWEELRLTPQESEGLARHRGHNRQPRTAARQLYDLTQGWAAGLVLMLERGKNDNPLPLPADTTPPGALFDYFAEEIFVKTDAPTQELLMLSAFLPKMTAGMVAQLSGEHRSGRVLEKLARDNYFTLKHAETEPVYQYHPLFRKFLLTRARSAFSPARLMRIYQSAAAALEETGHTEDAVGLLRQADDWEGIAGLIRKNAQTMVAQGRTQTLMEWLGALPAGYLEKSPWLLYWSGVCRFPFNPPEGRRFFERAFALFREARDRLGMLLAWCGVVDSIVHGYAELTLLDHWIATLDALLAEDPAFPSPEIEDRVTQAMSTALLFRQLHHPQVHEWVARAETLTRKSANLNLRIFTMAYLALYYMWTGDHAKAGLAVQNLRRAAQDHELSPLLRIVRHVMEAIYGVHATGCQADLTAVNAGLETSKATGVTIWNAVLLEQGASIALSVGDLSRAEELIRSTAAALDESRRVDVCIYHYCNAWLALLRQDIGNAQLHMENSLRLAIEAGSVTLEERGHVLLAQILHARGEEKQALAELARACAITERTGNRISEFMCLLTEAQLALDAGRKHDGLAPLARAMALGRNQGYMNIFGWRPEVMARLCAAALEHNVEDEYVQRLIRTRCLTAPASAAVLKNWPWDIKIHTLGRFTLVQDDRPLHFEVKAQRKPLMLLRALIALGGRDVSEEKLTEALWPDAEADVARRTLEVTVHRLRKLLDHEHALALKDRRLSLDPRYVWVDVWALERLFGDLDTALKQPPAARDDAAIARLTDRILGFYQGPFLGQDSEQAWALSLRERLRSKFIRLLREACRHWEQTDHWDKAIDGYQRGLEVDNLAEEFYQRLMIGYRTLRRPAEALAVYRRCRQTLAAVLGVAPSAETETIHRSLRPD</sequence>
<dbReference type="SUPFAM" id="SSF48452">
    <property type="entry name" value="TPR-like"/>
    <property type="match status" value="2"/>
</dbReference>
<dbReference type="EMBL" id="MFSU01000034">
    <property type="protein sequence ID" value="OGI48211.1"/>
    <property type="molecule type" value="Genomic_DNA"/>
</dbReference>
<dbReference type="PANTHER" id="PTHR35807">
    <property type="entry name" value="TRANSCRIPTIONAL REGULATOR REDD-RELATED"/>
    <property type="match status" value="1"/>
</dbReference>
<dbReference type="InterPro" id="IPR056884">
    <property type="entry name" value="NPHP3-like_N"/>
</dbReference>
<dbReference type="Proteomes" id="UP000178885">
    <property type="component" value="Unassembled WGS sequence"/>
</dbReference>
<feature type="domain" description="OmpR/PhoB-type" evidence="4">
    <location>
        <begin position="845"/>
        <end position="921"/>
    </location>
</feature>
<feature type="domain" description="Bacterial transcriptional activator" evidence="5">
    <location>
        <begin position="928"/>
        <end position="1077"/>
    </location>
</feature>
<dbReference type="InterPro" id="IPR051677">
    <property type="entry name" value="AfsR-DnrI-RedD_regulator"/>
</dbReference>
<dbReference type="Pfam" id="PF03704">
    <property type="entry name" value="BTAD"/>
    <property type="match status" value="1"/>
</dbReference>
<dbReference type="InterPro" id="IPR016032">
    <property type="entry name" value="Sig_transdc_resp-reg_C-effctor"/>
</dbReference>
<dbReference type="InterPro" id="IPR011990">
    <property type="entry name" value="TPR-like_helical_dom_sf"/>
</dbReference>
<evidence type="ECO:0000256" key="1">
    <source>
        <dbReference type="ARBA" id="ARBA00005820"/>
    </source>
</evidence>
<dbReference type="Gene3D" id="1.25.40.10">
    <property type="entry name" value="Tetratricopeptide repeat domain"/>
    <property type="match status" value="2"/>
</dbReference>
<keyword evidence="3" id="KW-0238">DNA-binding</keyword>
<dbReference type="InterPro" id="IPR001867">
    <property type="entry name" value="OmpR/PhoB-type_DNA-bd"/>
</dbReference>
<dbReference type="InterPro" id="IPR036388">
    <property type="entry name" value="WH-like_DNA-bd_sf"/>
</dbReference>
<evidence type="ECO:0000313" key="7">
    <source>
        <dbReference type="Proteomes" id="UP000178885"/>
    </source>
</evidence>
<evidence type="ECO:0000259" key="4">
    <source>
        <dbReference type="SMART" id="SM00862"/>
    </source>
</evidence>
<dbReference type="SMART" id="SM00862">
    <property type="entry name" value="Trans_reg_C"/>
    <property type="match status" value="1"/>
</dbReference>
<dbReference type="GO" id="GO:0000160">
    <property type="term" value="P:phosphorelay signal transduction system"/>
    <property type="evidence" value="ECO:0007669"/>
    <property type="project" value="InterPro"/>
</dbReference>
<dbReference type="SMART" id="SM01043">
    <property type="entry name" value="BTAD"/>
    <property type="match status" value="1"/>
</dbReference>
<dbReference type="SUPFAM" id="SSF52540">
    <property type="entry name" value="P-loop containing nucleoside triphosphate hydrolases"/>
    <property type="match status" value="1"/>
</dbReference>
<evidence type="ECO:0008006" key="8">
    <source>
        <dbReference type="Google" id="ProtNLM"/>
    </source>
</evidence>
<gene>
    <name evidence="6" type="ORF">A2151_00600</name>
</gene>
<organism evidence="6 7">
    <name type="scientific">Candidatus Muproteobacteria bacterium RBG_16_65_34</name>
    <dbReference type="NCBI Taxonomy" id="1817760"/>
    <lineage>
        <taxon>Bacteria</taxon>
        <taxon>Pseudomonadati</taxon>
        <taxon>Pseudomonadota</taxon>
        <taxon>Candidatus Muproteobacteria</taxon>
    </lineage>
</organism>
<comment type="caution">
    <text evidence="6">The sequence shown here is derived from an EMBL/GenBank/DDBJ whole genome shotgun (WGS) entry which is preliminary data.</text>
</comment>
<evidence type="ECO:0000313" key="6">
    <source>
        <dbReference type="EMBL" id="OGI48211.1"/>
    </source>
</evidence>
<dbReference type="Pfam" id="PF24883">
    <property type="entry name" value="NPHP3_N"/>
    <property type="match status" value="1"/>
</dbReference>
<accession>A0A1F6TSU7</accession>
<dbReference type="InterPro" id="IPR005158">
    <property type="entry name" value="BTAD"/>
</dbReference>
<name>A0A1F6TSU7_9PROT</name>
<keyword evidence="2" id="KW-0677">Repeat</keyword>
<dbReference type="InterPro" id="IPR027417">
    <property type="entry name" value="P-loop_NTPase"/>
</dbReference>
<dbReference type="AlphaFoldDB" id="A0A1F6TSU7"/>
<dbReference type="InterPro" id="IPR059106">
    <property type="entry name" value="WHD_MalT"/>
</dbReference>
<dbReference type="SUPFAM" id="SSF46894">
    <property type="entry name" value="C-terminal effector domain of the bipartite response regulators"/>
    <property type="match status" value="1"/>
</dbReference>
<protein>
    <recommendedName>
        <fullName evidence="8">Bacterial transcriptional activator domain-containing protein</fullName>
    </recommendedName>
</protein>